<feature type="chain" id="PRO_5022883497" evidence="3">
    <location>
        <begin position="24"/>
        <end position="379"/>
    </location>
</feature>
<keyword evidence="6" id="KW-1185">Reference proteome</keyword>
<name>A0A5C9A038_9GAMM</name>
<dbReference type="AlphaFoldDB" id="A0A5C9A038"/>
<dbReference type="SUPFAM" id="SSF52283">
    <property type="entry name" value="Formate/glycerate dehydrogenase catalytic domain-like"/>
    <property type="match status" value="1"/>
</dbReference>
<dbReference type="Gene3D" id="3.40.50.720">
    <property type="entry name" value="NAD(P)-binding Rossmann-like Domain"/>
    <property type="match status" value="2"/>
</dbReference>
<proteinExistence type="predicted"/>
<dbReference type="Pfam" id="PF02826">
    <property type="entry name" value="2-Hacid_dh_C"/>
    <property type="match status" value="1"/>
</dbReference>
<dbReference type="PANTHER" id="PTHR43333:SF1">
    <property type="entry name" value="D-ISOMER SPECIFIC 2-HYDROXYACID DEHYDROGENASE NAD-BINDING DOMAIN-CONTAINING PROTEIN"/>
    <property type="match status" value="1"/>
</dbReference>
<dbReference type="EMBL" id="VRZA01000003">
    <property type="protein sequence ID" value="TXS94118.1"/>
    <property type="molecule type" value="Genomic_DNA"/>
</dbReference>
<evidence type="ECO:0000313" key="5">
    <source>
        <dbReference type="EMBL" id="TXS94118.1"/>
    </source>
</evidence>
<dbReference type="GO" id="GO:0016491">
    <property type="term" value="F:oxidoreductase activity"/>
    <property type="evidence" value="ECO:0007669"/>
    <property type="project" value="UniProtKB-KW"/>
</dbReference>
<organism evidence="5 6">
    <name type="scientific">Parahaliea maris</name>
    <dbReference type="NCBI Taxonomy" id="2716870"/>
    <lineage>
        <taxon>Bacteria</taxon>
        <taxon>Pseudomonadati</taxon>
        <taxon>Pseudomonadota</taxon>
        <taxon>Gammaproteobacteria</taxon>
        <taxon>Cellvibrionales</taxon>
        <taxon>Halieaceae</taxon>
        <taxon>Parahaliea</taxon>
    </lineage>
</organism>
<evidence type="ECO:0000256" key="1">
    <source>
        <dbReference type="ARBA" id="ARBA00023002"/>
    </source>
</evidence>
<reference evidence="5 6" key="1">
    <citation type="submission" date="2019-08" db="EMBL/GenBank/DDBJ databases">
        <title>Parahaliea maris sp. nov., isolated from the surface seawater.</title>
        <authorList>
            <person name="Liu Y."/>
        </authorList>
    </citation>
    <scope>NUCLEOTIDE SEQUENCE [LARGE SCALE GENOMIC DNA]</scope>
    <source>
        <strain evidence="5 6">HSLHS9</strain>
    </source>
</reference>
<dbReference type="CDD" id="cd05300">
    <property type="entry name" value="2-Hacid_dh_1"/>
    <property type="match status" value="1"/>
</dbReference>
<dbReference type="InterPro" id="IPR006140">
    <property type="entry name" value="D-isomer_DH_NAD-bd"/>
</dbReference>
<evidence type="ECO:0000256" key="3">
    <source>
        <dbReference type="SAM" id="SignalP"/>
    </source>
</evidence>
<dbReference type="SUPFAM" id="SSF51735">
    <property type="entry name" value="NAD(P)-binding Rossmann-fold domains"/>
    <property type="match status" value="1"/>
</dbReference>
<keyword evidence="2" id="KW-0520">NAD</keyword>
<dbReference type="Proteomes" id="UP000321039">
    <property type="component" value="Unassembled WGS sequence"/>
</dbReference>
<gene>
    <name evidence="5" type="ORF">FV139_10965</name>
</gene>
<accession>A0A5C9A038</accession>
<feature type="signal peptide" evidence="3">
    <location>
        <begin position="1"/>
        <end position="23"/>
    </location>
</feature>
<protein>
    <submittedName>
        <fullName evidence="5">D-2-hydroxyacid dehydrogenase</fullName>
    </submittedName>
</protein>
<evidence type="ECO:0000256" key="2">
    <source>
        <dbReference type="ARBA" id="ARBA00023027"/>
    </source>
</evidence>
<dbReference type="InterPro" id="IPR036291">
    <property type="entry name" value="NAD(P)-bd_dom_sf"/>
</dbReference>
<comment type="caution">
    <text evidence="5">The sequence shown here is derived from an EMBL/GenBank/DDBJ whole genome shotgun (WGS) entry which is preliminary data.</text>
</comment>
<keyword evidence="1" id="KW-0560">Oxidoreductase</keyword>
<evidence type="ECO:0000259" key="4">
    <source>
        <dbReference type="Pfam" id="PF02826"/>
    </source>
</evidence>
<dbReference type="PANTHER" id="PTHR43333">
    <property type="entry name" value="2-HACID_DH_C DOMAIN-CONTAINING PROTEIN"/>
    <property type="match status" value="1"/>
</dbReference>
<sequence>MRKTMTNLALAATIGLTAVATSATEPTPEATRVIKEHQLRETALPLREHKGWRPRKVVVSLPAGFTGNTPDVELQLKRAAGSIELVIDRSGNWGVDPELLQGADAVIGICSERLLKAADSLFWLHSYPVGVDGCSGADERLFEGKVFSNSQRLSGPTIAEHTIGMLMSIARALPAYHRAQLDNDWNRGIAGQERFGEVAGKTMLVVGLGGIGTEVAQRAHGLGMRIIATRNSSREGPDFVDYVGLADELGELSKQAHVIVNALPLTDETRGLFDKDFFAEARPGAIFISVGRGGSTVTDDLVAALRSGQVYGAGLDVTDPEPLPDDHPLWQMDRVIITPHVAASGGDARLRTMIIALENLRRYVAGEKLLSPVDMVRGY</sequence>
<dbReference type="GO" id="GO:0051287">
    <property type="term" value="F:NAD binding"/>
    <property type="evidence" value="ECO:0007669"/>
    <property type="project" value="InterPro"/>
</dbReference>
<keyword evidence="3" id="KW-0732">Signal</keyword>
<feature type="domain" description="D-isomer specific 2-hydroxyacid dehydrogenase NAD-binding" evidence="4">
    <location>
        <begin position="163"/>
        <end position="342"/>
    </location>
</feature>
<evidence type="ECO:0000313" key="6">
    <source>
        <dbReference type="Proteomes" id="UP000321039"/>
    </source>
</evidence>
<dbReference type="RefSeq" id="WP_148068460.1">
    <property type="nucleotide sequence ID" value="NZ_VRZA01000003.1"/>
</dbReference>